<dbReference type="Proteomes" id="UP000694408">
    <property type="component" value="Unplaced"/>
</dbReference>
<sequence>MPGMPRRSRTSRSPTATSAGASPSPSTWCSPGSSPAPPWRPPTSKWVSGEFSWHRSGHVHSSPWAEREEPSASLSLSAAAFPTQTALQPLRTKCQEEHCNTDHLIKTLEE</sequence>
<feature type="compositionally biased region" description="Basic residues" evidence="1">
    <location>
        <begin position="1"/>
        <end position="10"/>
    </location>
</feature>
<dbReference type="AlphaFoldDB" id="A0A8C5IDC4"/>
<reference evidence="2" key="2">
    <citation type="submission" date="2025-09" db="UniProtKB">
        <authorList>
            <consortium name="Ensembl"/>
        </authorList>
    </citation>
    <scope>IDENTIFICATION</scope>
</reference>
<evidence type="ECO:0000313" key="3">
    <source>
        <dbReference type="Proteomes" id="UP000694408"/>
    </source>
</evidence>
<feature type="region of interest" description="Disordered" evidence="1">
    <location>
        <begin position="1"/>
        <end position="43"/>
    </location>
</feature>
<evidence type="ECO:0000313" key="2">
    <source>
        <dbReference type="Ensembl" id="ENSJHYP00000002491.1"/>
    </source>
</evidence>
<reference evidence="2" key="1">
    <citation type="submission" date="2025-08" db="UniProtKB">
        <authorList>
            <consortium name="Ensembl"/>
        </authorList>
    </citation>
    <scope>IDENTIFICATION</scope>
</reference>
<organism evidence="2 3">
    <name type="scientific">Junco hyemalis</name>
    <name type="common">Dark-eyed junco</name>
    <dbReference type="NCBI Taxonomy" id="40217"/>
    <lineage>
        <taxon>Eukaryota</taxon>
        <taxon>Metazoa</taxon>
        <taxon>Chordata</taxon>
        <taxon>Craniata</taxon>
        <taxon>Vertebrata</taxon>
        <taxon>Euteleostomi</taxon>
        <taxon>Archelosauria</taxon>
        <taxon>Archosauria</taxon>
        <taxon>Dinosauria</taxon>
        <taxon>Saurischia</taxon>
        <taxon>Theropoda</taxon>
        <taxon>Coelurosauria</taxon>
        <taxon>Aves</taxon>
        <taxon>Neognathae</taxon>
        <taxon>Neoaves</taxon>
        <taxon>Telluraves</taxon>
        <taxon>Australaves</taxon>
        <taxon>Passeriformes</taxon>
        <taxon>Passerellidae</taxon>
        <taxon>Junco</taxon>
    </lineage>
</organism>
<proteinExistence type="predicted"/>
<dbReference type="Ensembl" id="ENSJHYT00000003099.1">
    <property type="protein sequence ID" value="ENSJHYP00000002491.1"/>
    <property type="gene ID" value="ENSJHYG00000002106.1"/>
</dbReference>
<evidence type="ECO:0000256" key="1">
    <source>
        <dbReference type="SAM" id="MobiDB-lite"/>
    </source>
</evidence>
<name>A0A8C5IDC4_JUNHY</name>
<protein>
    <submittedName>
        <fullName evidence="2">Uncharacterized protein</fullName>
    </submittedName>
</protein>
<keyword evidence="3" id="KW-1185">Reference proteome</keyword>
<accession>A0A8C5IDC4</accession>
<feature type="compositionally biased region" description="Low complexity" evidence="1">
    <location>
        <begin position="11"/>
        <end position="33"/>
    </location>
</feature>